<comment type="caution">
    <text evidence="6">The sequence shown here is derived from an EMBL/GenBank/DDBJ whole genome shotgun (WGS) entry which is preliminary data.</text>
</comment>
<feature type="region of interest" description="Disordered" evidence="3">
    <location>
        <begin position="788"/>
        <end position="887"/>
    </location>
</feature>
<feature type="compositionally biased region" description="Polar residues" evidence="3">
    <location>
        <begin position="1407"/>
        <end position="1425"/>
    </location>
</feature>
<dbReference type="CDD" id="cd01650">
    <property type="entry name" value="RT_nLTR_like"/>
    <property type="match status" value="1"/>
</dbReference>
<evidence type="ECO:0000256" key="3">
    <source>
        <dbReference type="SAM" id="MobiDB-lite"/>
    </source>
</evidence>
<dbReference type="SUPFAM" id="SSF47923">
    <property type="entry name" value="Ypt/Rab-GAP domain of gyp1p"/>
    <property type="match status" value="2"/>
</dbReference>
<dbReference type="Gene3D" id="1.10.8.270">
    <property type="entry name" value="putative rabgap domain of human tbc1 domain family member 14 like domains"/>
    <property type="match status" value="1"/>
</dbReference>
<keyword evidence="7" id="KW-1185">Reference proteome</keyword>
<dbReference type="PANTHER" id="PTHR47219">
    <property type="entry name" value="RAB GTPASE-ACTIVATING PROTEIN 1-LIKE"/>
    <property type="match status" value="1"/>
</dbReference>
<feature type="region of interest" description="Disordered" evidence="3">
    <location>
        <begin position="923"/>
        <end position="1089"/>
    </location>
</feature>
<feature type="coiled-coil region" evidence="2">
    <location>
        <begin position="1137"/>
        <end position="1225"/>
    </location>
</feature>
<dbReference type="InterPro" id="IPR050302">
    <property type="entry name" value="Rab_GAP_TBC_domain"/>
</dbReference>
<feature type="compositionally biased region" description="Basic and acidic residues" evidence="3">
    <location>
        <begin position="788"/>
        <end position="797"/>
    </location>
</feature>
<sequence>FYAGCPSCRNPPIFPGLGPALHPVAKRSYAKKLANQFSSNDPASVWKGLKDITNYKAPSPSTEANQQLAEDLNEFFCRLTPHAPSENLTTHPLTPPATPLSPPPALRISEDDVHQIFLKQKRRKAPGPDGVTPACLKTCVDQLAFIFSQIFNRSLELCEVPACFKHSTIIPIPKKPKITGLNDYRPVALTTSLNPYLFPLQFAYRANRSVDDAVNMGLHFILQHLDKSGTYVRLLFVDFSSAFNTIIPTLLQTKLTQLSVPSSICQWITSFRHQLVKLGKFMSYSRTTSIGAPQGCVLSPLLFSLYTNDCTSTDPSVKLLKFADDTTVIGLIQDGDESTYRQEVEQLAAWCSLNNLELNTLKTVEMIVDFRRNTPALPPLTIMNSTVKNSGVIQVMSLRSDQREDGESTSGSSEAKTDRYGFLLVNGDTNNDSSDDPCPELVRHREMKWINLMSQWDQVLEKKHSKIKAQCQKGIPASVRSKCWPLLCGAMQRKENNKDLYNTLESSPGQQSWIDVIKRDTDRQFPFHEMFQSKDSLGSGYSKANTNFCFDISFSLYVRSQQGLLQVLKAYTQFRPDEGYCQAQGPVAAVLLMHMPMEEAFWCLVQISELYLPGYYSPLLEGVLFDAAILFGVLKRTCPAAYKHMKRQGVEPLMFATDWLMCLYSRHLPFNTLLRVWDLFFCNGVRVLFQVAVVLVRRCLGEARHRKECEGQVETLERLRSVKGRVQHEQADAFIQEVCSVPLSLAELQRQTEKELEKWRKERPGSTFDPRDRCHGYYMIWEKGKERVKENDRKERQSGNLRAPVMRSHSSLSPAILRKKWRKRGSKTENEEWEGRGFTKQDSDDDEKRRASVCGVAGELRAKTQKTPAEFSKHLQKESNTSKNTPCTTEMQLGSELLDLSATVFEEDENDVVVITIPSHTVTGDHKEETRPPTSLKEDDLQTGKIQQDIEKQHGPEMWRDEEKEEKTPKDDQDEEISAHQDQAETQHEETQPSQLEEVEDARNKLEQETQDNTSKQEEETEIKTCKPVEEVQLNINTQEEDVEDQVNTDKQEEEEQENGTKCKHEEMDSSKRQEEIGTNSQEHEEVIDLGSTEEEAICNSNIQEKEVNTKSNEQEGEIEEEKEIQAKSFEQGVEIQEEIEIQAKSFEQEVEIQEEIEIQAKSFEQEVEIQEEIEIQAKSFEQEVEIQEEIEIQAKSFEQEVEIQEEIEIQAKRFEQEVEIQEEREIQVQSCEQEVEIQQEIEIQAKSFEQEVVIQEEIEIQAKSFEQEVEIQEEKGIKANIREQEVEIENGDKQANSANEEEKLKICLIHIQDEQQQQEDSEPKNEFGQILETEEEMHSTPEDQKDAEDRATSVQEELHECCESESNTDKENTQQEPEGERQEARTSDAPGEETEGTVMDREKGESNSPTVDQTESETVASSPCVQPEMVTEHSGESETPQDSNQTLDENIEVNMSTLEHGEPDKTGGSSIPESPQPGKKEEEVEKEITAESNPVKPAPSGTNQQPQLRLRRSSSSHTAYPTILSEDTFRNPQQSVKRDSCPRNTEEAEESDIAQPKQTQSSKQEDPQKAQTQAQSKTDKPKRKGLFQRLRADTPSKSTIPKIVIQDFSEGEEKLSSKERRRRRRMQERKEKEEEKERKKLEKELEKERERERKKPQTRGKSFQALSRKHDDDDDIFSEKSDSQAVGRKRTSYSESYF</sequence>
<feature type="compositionally biased region" description="Basic and acidic residues" evidence="3">
    <location>
        <begin position="1337"/>
        <end position="1387"/>
    </location>
</feature>
<feature type="non-terminal residue" evidence="6">
    <location>
        <position position="1699"/>
    </location>
</feature>
<feature type="compositionally biased region" description="Acidic residues" evidence="3">
    <location>
        <begin position="1039"/>
        <end position="1058"/>
    </location>
</feature>
<evidence type="ECO:0000259" key="5">
    <source>
        <dbReference type="PROSITE" id="PS50878"/>
    </source>
</evidence>
<dbReference type="GO" id="GO:0005096">
    <property type="term" value="F:GTPase activator activity"/>
    <property type="evidence" value="ECO:0007669"/>
    <property type="project" value="UniProtKB-KW"/>
</dbReference>
<dbReference type="Pfam" id="PF00078">
    <property type="entry name" value="RVT_1"/>
    <property type="match status" value="1"/>
</dbReference>
<feature type="compositionally biased region" description="Basic and acidic residues" evidence="3">
    <location>
        <begin position="1479"/>
        <end position="1490"/>
    </location>
</feature>
<feature type="coiled-coil region" evidence="2">
    <location>
        <begin position="1256"/>
        <end position="1302"/>
    </location>
</feature>
<feature type="compositionally biased region" description="Basic and acidic residues" evidence="3">
    <location>
        <begin position="1537"/>
        <end position="1547"/>
    </location>
</feature>
<dbReference type="InterPro" id="IPR035969">
    <property type="entry name" value="Rab-GAP_TBC_sf"/>
</dbReference>
<dbReference type="SUPFAM" id="SSF56672">
    <property type="entry name" value="DNA/RNA polymerases"/>
    <property type="match status" value="1"/>
</dbReference>
<feature type="compositionally biased region" description="Basic and acidic residues" evidence="3">
    <location>
        <begin position="923"/>
        <end position="991"/>
    </location>
</feature>
<dbReference type="EMBL" id="JAUCMX010000009">
    <property type="protein sequence ID" value="KAK3536002.1"/>
    <property type="molecule type" value="Genomic_DNA"/>
</dbReference>
<accession>A0AAE0QZI8</accession>
<dbReference type="PROSITE" id="PS50086">
    <property type="entry name" value="TBC_RABGAP"/>
    <property type="match status" value="1"/>
</dbReference>
<dbReference type="Gene3D" id="1.10.10.750">
    <property type="entry name" value="Ypt/Rab-GAP domain of gyp1p, domain 1"/>
    <property type="match status" value="1"/>
</dbReference>
<dbReference type="Pfam" id="PF00566">
    <property type="entry name" value="RabGAP-TBC"/>
    <property type="match status" value="1"/>
</dbReference>
<feature type="compositionally biased region" description="Basic and acidic residues" evidence="3">
    <location>
        <begin position="1629"/>
        <end position="1656"/>
    </location>
</feature>
<dbReference type="SMART" id="SM00164">
    <property type="entry name" value="TBC"/>
    <property type="match status" value="1"/>
</dbReference>
<dbReference type="GO" id="GO:0005886">
    <property type="term" value="C:plasma membrane"/>
    <property type="evidence" value="ECO:0007669"/>
    <property type="project" value="UniProtKB-ARBA"/>
</dbReference>
<name>A0AAE0QZI8_9TELE</name>
<gene>
    <name evidence="6" type="ORF">QTP70_023741</name>
</gene>
<dbReference type="FunFam" id="1.10.10.750:FF:000001">
    <property type="entry name" value="TBC1 domain family member 10A"/>
    <property type="match status" value="1"/>
</dbReference>
<feature type="compositionally biased region" description="Polar residues" evidence="3">
    <location>
        <begin position="878"/>
        <end position="887"/>
    </location>
</feature>
<evidence type="ECO:0000259" key="4">
    <source>
        <dbReference type="PROSITE" id="PS50086"/>
    </source>
</evidence>
<feature type="compositionally biased region" description="Polar residues" evidence="3">
    <location>
        <begin position="1438"/>
        <end position="1458"/>
    </location>
</feature>
<dbReference type="FunFam" id="1.10.8.270:FF:000007">
    <property type="entry name" value="TBC1 domain family member 10A"/>
    <property type="match status" value="1"/>
</dbReference>
<evidence type="ECO:0000313" key="6">
    <source>
        <dbReference type="EMBL" id="KAK3536002.1"/>
    </source>
</evidence>
<reference evidence="6" key="1">
    <citation type="submission" date="2023-06" db="EMBL/GenBank/DDBJ databases">
        <title>Male Hemibagrus guttatus genome.</title>
        <authorList>
            <person name="Bian C."/>
        </authorList>
    </citation>
    <scope>NUCLEOTIDE SEQUENCE</scope>
    <source>
        <strain evidence="6">Male_cb2023</strain>
        <tissue evidence="6">Muscle</tissue>
    </source>
</reference>
<organism evidence="6 7">
    <name type="scientific">Hemibagrus guttatus</name>
    <dbReference type="NCBI Taxonomy" id="175788"/>
    <lineage>
        <taxon>Eukaryota</taxon>
        <taxon>Metazoa</taxon>
        <taxon>Chordata</taxon>
        <taxon>Craniata</taxon>
        <taxon>Vertebrata</taxon>
        <taxon>Euteleostomi</taxon>
        <taxon>Actinopterygii</taxon>
        <taxon>Neopterygii</taxon>
        <taxon>Teleostei</taxon>
        <taxon>Ostariophysi</taxon>
        <taxon>Siluriformes</taxon>
        <taxon>Bagridae</taxon>
        <taxon>Hemibagrus</taxon>
    </lineage>
</organism>
<evidence type="ECO:0000256" key="2">
    <source>
        <dbReference type="SAM" id="Coils"/>
    </source>
</evidence>
<dbReference type="Proteomes" id="UP001274896">
    <property type="component" value="Unassembled WGS sequence"/>
</dbReference>
<dbReference type="PANTHER" id="PTHR47219:SF4">
    <property type="entry name" value="TBC1 DOMAIN FAMILY MEMBER 10A"/>
    <property type="match status" value="1"/>
</dbReference>
<dbReference type="InterPro" id="IPR043502">
    <property type="entry name" value="DNA/RNA_pol_sf"/>
</dbReference>
<dbReference type="InterPro" id="IPR000195">
    <property type="entry name" value="Rab-GAP-TBC_dom"/>
</dbReference>
<feature type="compositionally biased region" description="Basic and acidic residues" evidence="3">
    <location>
        <begin position="1059"/>
        <end position="1087"/>
    </location>
</feature>
<dbReference type="FunFam" id="1.10.472.80:FF:000008">
    <property type="entry name" value="TBC1 domain family member 10A"/>
    <property type="match status" value="1"/>
</dbReference>
<keyword evidence="2" id="KW-0175">Coiled coil</keyword>
<feature type="domain" description="Rab-GAP TBC" evidence="4">
    <location>
        <begin position="474"/>
        <end position="684"/>
    </location>
</feature>
<keyword evidence="1" id="KW-0343">GTPase activation</keyword>
<dbReference type="InterPro" id="IPR000477">
    <property type="entry name" value="RT_dom"/>
</dbReference>
<evidence type="ECO:0000256" key="1">
    <source>
        <dbReference type="ARBA" id="ARBA00022468"/>
    </source>
</evidence>
<feature type="domain" description="Reverse transcriptase" evidence="5">
    <location>
        <begin position="153"/>
        <end position="387"/>
    </location>
</feature>
<feature type="compositionally biased region" description="Basic and acidic residues" evidence="3">
    <location>
        <begin position="826"/>
        <end position="850"/>
    </location>
</feature>
<feature type="compositionally biased region" description="Basic and acidic residues" evidence="3">
    <location>
        <begin position="1015"/>
        <end position="1030"/>
    </location>
</feature>
<evidence type="ECO:0008006" key="8">
    <source>
        <dbReference type="Google" id="ProtNLM"/>
    </source>
</evidence>
<protein>
    <recommendedName>
        <fullName evidence="8">Rab-GAP TBC domain-containing protein</fullName>
    </recommendedName>
</protein>
<proteinExistence type="predicted"/>
<dbReference type="PROSITE" id="PS50878">
    <property type="entry name" value="RT_POL"/>
    <property type="match status" value="1"/>
</dbReference>
<dbReference type="Gene3D" id="1.10.472.80">
    <property type="entry name" value="Ypt/Rab-GAP domain of gyp1p, domain 3"/>
    <property type="match status" value="1"/>
</dbReference>
<evidence type="ECO:0000313" key="7">
    <source>
        <dbReference type="Proteomes" id="UP001274896"/>
    </source>
</evidence>
<feature type="region of interest" description="Disordered" evidence="3">
    <location>
        <begin position="1312"/>
        <end position="1699"/>
    </location>
</feature>
<dbReference type="GO" id="GO:0031267">
    <property type="term" value="F:small GTPase binding"/>
    <property type="evidence" value="ECO:0007669"/>
    <property type="project" value="TreeGrafter"/>
</dbReference>